<evidence type="ECO:0000313" key="6">
    <source>
        <dbReference type="EMBL" id="KAK4381956.1"/>
    </source>
</evidence>
<evidence type="ECO:0000256" key="1">
    <source>
        <dbReference type="ARBA" id="ARBA00022723"/>
    </source>
</evidence>
<dbReference type="AlphaFoldDB" id="A0AAE1VYR1"/>
<name>A0AAE1VYR1_9LAMI</name>
<dbReference type="SMART" id="SM00184">
    <property type="entry name" value="RING"/>
    <property type="match status" value="1"/>
</dbReference>
<keyword evidence="1" id="KW-0479">Metal-binding</keyword>
<dbReference type="GO" id="GO:0016567">
    <property type="term" value="P:protein ubiquitination"/>
    <property type="evidence" value="ECO:0007669"/>
    <property type="project" value="TreeGrafter"/>
</dbReference>
<organism evidence="6 7">
    <name type="scientific">Sesamum angolense</name>
    <dbReference type="NCBI Taxonomy" id="2727404"/>
    <lineage>
        <taxon>Eukaryota</taxon>
        <taxon>Viridiplantae</taxon>
        <taxon>Streptophyta</taxon>
        <taxon>Embryophyta</taxon>
        <taxon>Tracheophyta</taxon>
        <taxon>Spermatophyta</taxon>
        <taxon>Magnoliopsida</taxon>
        <taxon>eudicotyledons</taxon>
        <taxon>Gunneridae</taxon>
        <taxon>Pentapetalae</taxon>
        <taxon>asterids</taxon>
        <taxon>lamiids</taxon>
        <taxon>Lamiales</taxon>
        <taxon>Pedaliaceae</taxon>
        <taxon>Sesamum</taxon>
    </lineage>
</organism>
<dbReference type="GO" id="GO:0061630">
    <property type="term" value="F:ubiquitin protein ligase activity"/>
    <property type="evidence" value="ECO:0007669"/>
    <property type="project" value="TreeGrafter"/>
</dbReference>
<dbReference type="InterPro" id="IPR001841">
    <property type="entry name" value="Znf_RING"/>
</dbReference>
<dbReference type="PANTHER" id="PTHR15315">
    <property type="entry name" value="RING FINGER PROTEIN 41, 151"/>
    <property type="match status" value="1"/>
</dbReference>
<sequence>MEMMHYQQLGRSSYKDSLKVLESDVQHANSLAAAIPKAKGGARLQMKLVYNHLAPFFLFLLQWVDCSCTCFFPRYFNLCHILIYKVYTDGRPILSTRGRKASVKDFYAVILPSLEQLHYDLVELEGRNNDNLVPKSSGKKKLEGSGYPNLDSERDDECGICLEPCTKMVMPNCCHAMCINCYRDWSTRSESCPFCRGTLRRVKSRDLWVLTCKDDVIDPETVSTEDLRRFYLYIRNLPKDSPEALFLVESSRVLDCCGHAILHDRFTSDQLVGILPVEALAAGDVSQLPATSFTAGFELPQSRTPLDSMHVSGMDSDGRCGTSVVIMVIELDDVNTGSPPVSSGSP</sequence>
<dbReference type="InterPro" id="IPR017907">
    <property type="entry name" value="Znf_RING_CS"/>
</dbReference>
<comment type="caution">
    <text evidence="6">The sequence shown here is derived from an EMBL/GenBank/DDBJ whole genome shotgun (WGS) entry which is preliminary data.</text>
</comment>
<dbReference type="GO" id="GO:0008270">
    <property type="term" value="F:zinc ion binding"/>
    <property type="evidence" value="ECO:0007669"/>
    <property type="project" value="UniProtKB-KW"/>
</dbReference>
<protein>
    <submittedName>
        <fullName evidence="6">E3 ubiquitin-protein ligase AIRP2</fullName>
    </submittedName>
</protein>
<dbReference type="PANTHER" id="PTHR15315:SF35">
    <property type="entry name" value="F21J9.10"/>
    <property type="match status" value="1"/>
</dbReference>
<evidence type="ECO:0000313" key="7">
    <source>
        <dbReference type="Proteomes" id="UP001289374"/>
    </source>
</evidence>
<keyword evidence="3" id="KW-0862">Zinc</keyword>
<dbReference type="EMBL" id="JACGWL010000781">
    <property type="protein sequence ID" value="KAK4381956.1"/>
    <property type="molecule type" value="Genomic_DNA"/>
</dbReference>
<dbReference type="Gene3D" id="3.30.40.10">
    <property type="entry name" value="Zinc/RING finger domain, C3HC4 (zinc finger)"/>
    <property type="match status" value="1"/>
</dbReference>
<evidence type="ECO:0000256" key="2">
    <source>
        <dbReference type="ARBA" id="ARBA00022771"/>
    </source>
</evidence>
<dbReference type="Proteomes" id="UP001289374">
    <property type="component" value="Unassembled WGS sequence"/>
</dbReference>
<gene>
    <name evidence="6" type="ORF">Sango_2917600</name>
</gene>
<evidence type="ECO:0000259" key="5">
    <source>
        <dbReference type="PROSITE" id="PS50089"/>
    </source>
</evidence>
<dbReference type="SUPFAM" id="SSF57850">
    <property type="entry name" value="RING/U-box"/>
    <property type="match status" value="1"/>
</dbReference>
<dbReference type="Pfam" id="PF13639">
    <property type="entry name" value="zf-RING_2"/>
    <property type="match status" value="1"/>
</dbReference>
<keyword evidence="2 4" id="KW-0863">Zinc-finger</keyword>
<reference evidence="6" key="1">
    <citation type="submission" date="2020-06" db="EMBL/GenBank/DDBJ databases">
        <authorList>
            <person name="Li T."/>
            <person name="Hu X."/>
            <person name="Zhang T."/>
            <person name="Song X."/>
            <person name="Zhang H."/>
            <person name="Dai N."/>
            <person name="Sheng W."/>
            <person name="Hou X."/>
            <person name="Wei L."/>
        </authorList>
    </citation>
    <scope>NUCLEOTIDE SEQUENCE</scope>
    <source>
        <strain evidence="6">K16</strain>
        <tissue evidence="6">Leaf</tissue>
    </source>
</reference>
<dbReference type="PROSITE" id="PS00518">
    <property type="entry name" value="ZF_RING_1"/>
    <property type="match status" value="1"/>
</dbReference>
<feature type="domain" description="RING-type" evidence="5">
    <location>
        <begin position="158"/>
        <end position="196"/>
    </location>
</feature>
<reference evidence="6" key="2">
    <citation type="journal article" date="2024" name="Plant">
        <title>Genomic evolution and insights into agronomic trait innovations of Sesamum species.</title>
        <authorList>
            <person name="Miao H."/>
            <person name="Wang L."/>
            <person name="Qu L."/>
            <person name="Liu H."/>
            <person name="Sun Y."/>
            <person name="Le M."/>
            <person name="Wang Q."/>
            <person name="Wei S."/>
            <person name="Zheng Y."/>
            <person name="Lin W."/>
            <person name="Duan Y."/>
            <person name="Cao H."/>
            <person name="Xiong S."/>
            <person name="Wang X."/>
            <person name="Wei L."/>
            <person name="Li C."/>
            <person name="Ma Q."/>
            <person name="Ju M."/>
            <person name="Zhao R."/>
            <person name="Li G."/>
            <person name="Mu C."/>
            <person name="Tian Q."/>
            <person name="Mei H."/>
            <person name="Zhang T."/>
            <person name="Gao T."/>
            <person name="Zhang H."/>
        </authorList>
    </citation>
    <scope>NUCLEOTIDE SEQUENCE</scope>
    <source>
        <strain evidence="6">K16</strain>
    </source>
</reference>
<dbReference type="InterPro" id="IPR013083">
    <property type="entry name" value="Znf_RING/FYVE/PHD"/>
</dbReference>
<keyword evidence="7" id="KW-1185">Reference proteome</keyword>
<dbReference type="PROSITE" id="PS50089">
    <property type="entry name" value="ZF_RING_2"/>
    <property type="match status" value="1"/>
</dbReference>
<evidence type="ECO:0000256" key="4">
    <source>
        <dbReference type="PROSITE-ProRule" id="PRU00175"/>
    </source>
</evidence>
<proteinExistence type="predicted"/>
<evidence type="ECO:0000256" key="3">
    <source>
        <dbReference type="ARBA" id="ARBA00022833"/>
    </source>
</evidence>
<accession>A0AAE1VYR1</accession>